<reference evidence="2" key="1">
    <citation type="submission" date="2017-09" db="EMBL/GenBank/DDBJ databases">
        <title>Depth-based differentiation of microbial function through sediment-hosted aquifers and enrichment of novel symbionts in the deep terrestrial subsurface.</title>
        <authorList>
            <person name="Probst A.J."/>
            <person name="Ladd B."/>
            <person name="Jarett J.K."/>
            <person name="Geller-Mcgrath D.E."/>
            <person name="Sieber C.M.K."/>
            <person name="Emerson J.B."/>
            <person name="Anantharaman K."/>
            <person name="Thomas B.C."/>
            <person name="Malmstrom R."/>
            <person name="Stieglmeier M."/>
            <person name="Klingl A."/>
            <person name="Woyke T."/>
            <person name="Ryan C.M."/>
            <person name="Banfield J.F."/>
        </authorList>
    </citation>
    <scope>NUCLEOTIDE SEQUENCE [LARGE SCALE GENOMIC DNA]</scope>
</reference>
<name>A0A2M8LBQ2_9BACT</name>
<accession>A0A2M8LBQ2</accession>
<protein>
    <submittedName>
        <fullName evidence="1">Uncharacterized protein</fullName>
    </submittedName>
</protein>
<evidence type="ECO:0000313" key="1">
    <source>
        <dbReference type="EMBL" id="PJE74024.1"/>
    </source>
</evidence>
<dbReference type="EMBL" id="PFEQ01000013">
    <property type="protein sequence ID" value="PJE74024.1"/>
    <property type="molecule type" value="Genomic_DNA"/>
</dbReference>
<comment type="caution">
    <text evidence="1">The sequence shown here is derived from an EMBL/GenBank/DDBJ whole genome shotgun (WGS) entry which is preliminary data.</text>
</comment>
<dbReference type="Proteomes" id="UP000228700">
    <property type="component" value="Unassembled WGS sequence"/>
</dbReference>
<sequence length="67" mass="7577">MKTQEKIYKVLEILKEKSELSPKGAVIDYRAGEETSDLNADEEIMILNKLADEKVIEVVSNFAGDYI</sequence>
<proteinExistence type="predicted"/>
<gene>
    <name evidence="1" type="ORF">COV01_02870</name>
</gene>
<evidence type="ECO:0000313" key="2">
    <source>
        <dbReference type="Proteomes" id="UP000228700"/>
    </source>
</evidence>
<organism evidence="1 2">
    <name type="scientific">Candidatus Taylorbacteria bacterium CG10_big_fil_rev_8_21_14_0_10_41_48</name>
    <dbReference type="NCBI Taxonomy" id="1975024"/>
    <lineage>
        <taxon>Bacteria</taxon>
        <taxon>Candidatus Tayloriibacteriota</taxon>
    </lineage>
</organism>
<dbReference type="AlphaFoldDB" id="A0A2M8LBQ2"/>